<dbReference type="Pfam" id="PF08324">
    <property type="entry name" value="PUL"/>
    <property type="match status" value="1"/>
</dbReference>
<dbReference type="InterPro" id="IPR008580">
    <property type="entry name" value="PPPDE_dom"/>
</dbReference>
<dbReference type="GO" id="GO:0008233">
    <property type="term" value="F:peptidase activity"/>
    <property type="evidence" value="ECO:0007669"/>
    <property type="project" value="UniProtKB-KW"/>
</dbReference>
<dbReference type="OrthoDB" id="21221at2759"/>
<evidence type="ECO:0000256" key="3">
    <source>
        <dbReference type="ARBA" id="ARBA00022801"/>
    </source>
</evidence>
<dbReference type="EMBL" id="KL198123">
    <property type="protein sequence ID" value="KDQ06791.1"/>
    <property type="molecule type" value="Genomic_DNA"/>
</dbReference>
<keyword evidence="3" id="KW-0378">Hydrolase</keyword>
<evidence type="ECO:0000259" key="7">
    <source>
        <dbReference type="PROSITE" id="PS51858"/>
    </source>
</evidence>
<dbReference type="SMART" id="SM01179">
    <property type="entry name" value="DUF862"/>
    <property type="match status" value="1"/>
</dbReference>
<dbReference type="Pfam" id="PF00085">
    <property type="entry name" value="Thioredoxin"/>
    <property type="match status" value="1"/>
</dbReference>
<evidence type="ECO:0000256" key="4">
    <source>
        <dbReference type="SAM" id="MobiDB-lite"/>
    </source>
</evidence>
<protein>
    <recommendedName>
        <fullName evidence="10">PPPDE domain-containing protein</fullName>
    </recommendedName>
</protein>
<dbReference type="AlphaFoldDB" id="A0A067M5F3"/>
<dbReference type="HOGENOM" id="CLU_033441_0_0_1"/>
<dbReference type="Gene3D" id="1.25.10.10">
    <property type="entry name" value="Leucine-rich Repeat Variant"/>
    <property type="match status" value="1"/>
</dbReference>
<feature type="region of interest" description="Disordered" evidence="4">
    <location>
        <begin position="144"/>
        <end position="174"/>
    </location>
</feature>
<dbReference type="InterPro" id="IPR011989">
    <property type="entry name" value="ARM-like"/>
</dbReference>
<dbReference type="PANTHER" id="PTHR12378:SF7">
    <property type="entry name" value="DESUMOYLATING ISOPEPTIDASE 1"/>
    <property type="match status" value="1"/>
</dbReference>
<reference evidence="9" key="1">
    <citation type="journal article" date="2014" name="Proc. Natl. Acad. Sci. U.S.A.">
        <title>Extensive sampling of basidiomycete genomes demonstrates inadequacy of the white-rot/brown-rot paradigm for wood decay fungi.</title>
        <authorList>
            <person name="Riley R."/>
            <person name="Salamov A.A."/>
            <person name="Brown D.W."/>
            <person name="Nagy L.G."/>
            <person name="Floudas D."/>
            <person name="Held B.W."/>
            <person name="Levasseur A."/>
            <person name="Lombard V."/>
            <person name="Morin E."/>
            <person name="Otillar R."/>
            <person name="Lindquist E.A."/>
            <person name="Sun H."/>
            <person name="LaButti K.M."/>
            <person name="Schmutz J."/>
            <person name="Jabbour D."/>
            <person name="Luo H."/>
            <person name="Baker S.E."/>
            <person name="Pisabarro A.G."/>
            <person name="Walton J.D."/>
            <person name="Blanchette R.A."/>
            <person name="Henrissat B."/>
            <person name="Martin F."/>
            <person name="Cullen D."/>
            <person name="Hibbett D.S."/>
            <person name="Grigoriev I.V."/>
        </authorList>
    </citation>
    <scope>NUCLEOTIDE SEQUENCE [LARGE SCALE GENOMIC DNA]</scope>
    <source>
        <strain evidence="9">FD-172 SS1</strain>
    </source>
</reference>
<dbReference type="Gene3D" id="3.90.1720.30">
    <property type="entry name" value="PPPDE domains"/>
    <property type="match status" value="1"/>
</dbReference>
<dbReference type="GO" id="GO:0070646">
    <property type="term" value="P:protein modification by small protein removal"/>
    <property type="evidence" value="ECO:0007669"/>
    <property type="project" value="TreeGrafter"/>
</dbReference>
<feature type="domain" description="Thioredoxin" evidence="5">
    <location>
        <begin position="186"/>
        <end position="319"/>
    </location>
</feature>
<dbReference type="Gene3D" id="3.40.30.10">
    <property type="entry name" value="Glutaredoxin"/>
    <property type="match status" value="1"/>
</dbReference>
<proteinExistence type="inferred from homology"/>
<evidence type="ECO:0000256" key="2">
    <source>
        <dbReference type="ARBA" id="ARBA00022670"/>
    </source>
</evidence>
<name>A0A067M5F3_BOTB1</name>
<evidence type="ECO:0008006" key="10">
    <source>
        <dbReference type="Google" id="ProtNLM"/>
    </source>
</evidence>
<evidence type="ECO:0000313" key="9">
    <source>
        <dbReference type="Proteomes" id="UP000027195"/>
    </source>
</evidence>
<keyword evidence="2" id="KW-0645">Protease</keyword>
<dbReference type="Pfam" id="PF05903">
    <property type="entry name" value="Peptidase_C97"/>
    <property type="match status" value="1"/>
</dbReference>
<feature type="domain" description="PUL" evidence="6">
    <location>
        <begin position="336"/>
        <end position="649"/>
    </location>
</feature>
<dbReference type="STRING" id="930990.A0A067M5F3"/>
<evidence type="ECO:0000256" key="1">
    <source>
        <dbReference type="ARBA" id="ARBA00008140"/>
    </source>
</evidence>
<accession>A0A067M5F3</accession>
<dbReference type="InterPro" id="IPR036249">
    <property type="entry name" value="Thioredoxin-like_sf"/>
</dbReference>
<dbReference type="InParanoid" id="A0A067M5F3"/>
<feature type="compositionally biased region" description="Low complexity" evidence="4">
    <location>
        <begin position="148"/>
        <end position="165"/>
    </location>
</feature>
<dbReference type="InterPro" id="IPR013535">
    <property type="entry name" value="PUL_dom"/>
</dbReference>
<dbReference type="PROSITE" id="PS51396">
    <property type="entry name" value="PUL"/>
    <property type="match status" value="1"/>
</dbReference>
<dbReference type="InterPro" id="IPR013766">
    <property type="entry name" value="Thioredoxin_domain"/>
</dbReference>
<dbReference type="CDD" id="cd02947">
    <property type="entry name" value="TRX_family"/>
    <property type="match status" value="1"/>
</dbReference>
<dbReference type="SUPFAM" id="SSF52833">
    <property type="entry name" value="Thioredoxin-like"/>
    <property type="match status" value="1"/>
</dbReference>
<keyword evidence="9" id="KW-1185">Reference proteome</keyword>
<evidence type="ECO:0000259" key="5">
    <source>
        <dbReference type="PROSITE" id="PS51352"/>
    </source>
</evidence>
<dbReference type="GO" id="GO:0006508">
    <property type="term" value="P:proteolysis"/>
    <property type="evidence" value="ECO:0007669"/>
    <property type="project" value="UniProtKB-KW"/>
</dbReference>
<evidence type="ECO:0000313" key="8">
    <source>
        <dbReference type="EMBL" id="KDQ06791.1"/>
    </source>
</evidence>
<dbReference type="InterPro" id="IPR042266">
    <property type="entry name" value="PPPDE_sf"/>
</dbReference>
<sequence>MAPVQLYVYDLSNGLARQLSLRMTGTQFDGIWHTSVVVFGQEIFYGQGISITAPGRSHHGNPLKVIDMGETAIDQETFTEYLTELREFYTAEKYHLLDFNCNSFTNDCIGFLTGGSIPPWIKDLPVDFLSTPFGAALRPTIDGMFRRPTSQTPTVIPSPSTPSTPREVASTTSGLNSQFTSSMLQALAASGSGSATGPSPLGGAHSTLPTSPLHIATNLASLSNIISTHTVVTVFFTSATCPPCRMIEPIFEDLARNKGRTNVAFVKVDLGVGNGSECARNWNVRATPTFIFFLNGNMTNELKGANAPELRTQVDLLLFQAFPPHPHTKLPLRTLISFPLTPITFRNPPDLNTVSNKLISFIDALAPGGLPDSANVKKVVTTSFVPELVTRFPSTKTPSTPSPGAISGSTLKEWSSATASLVKALPPAQLFPLVDLWRLAVLVLPSSSSVSAEVGTLPMALGAADDIFRKTIRTPNAPKPLLLTALRLAANVLAANDTGNLLFRGPAGSELVMGLATTGLLHADAGVRTAAASIAFNVATARYARRRAAMQAPQSGGGSDGDDGGADLEVEMVSALVEAIGRETGSEEVVYRLVGALGLTILYSPHFEGEIGPLLAVLGAKDVLEGRLSSGSVVVRTEVKSLVKEVAQVCASVAE</sequence>
<comment type="similarity">
    <text evidence="1">Belongs to the DeSI family.</text>
</comment>
<evidence type="ECO:0000259" key="6">
    <source>
        <dbReference type="PROSITE" id="PS51396"/>
    </source>
</evidence>
<dbReference type="PROSITE" id="PS51858">
    <property type="entry name" value="PPPDE"/>
    <property type="match status" value="1"/>
</dbReference>
<dbReference type="PROSITE" id="PS51352">
    <property type="entry name" value="THIOREDOXIN_2"/>
    <property type="match status" value="1"/>
</dbReference>
<organism evidence="8 9">
    <name type="scientific">Botryobasidium botryosum (strain FD-172 SS1)</name>
    <dbReference type="NCBI Taxonomy" id="930990"/>
    <lineage>
        <taxon>Eukaryota</taxon>
        <taxon>Fungi</taxon>
        <taxon>Dikarya</taxon>
        <taxon>Basidiomycota</taxon>
        <taxon>Agaricomycotina</taxon>
        <taxon>Agaricomycetes</taxon>
        <taxon>Cantharellales</taxon>
        <taxon>Botryobasidiaceae</taxon>
        <taxon>Botryobasidium</taxon>
    </lineage>
</organism>
<dbReference type="Proteomes" id="UP000027195">
    <property type="component" value="Unassembled WGS sequence"/>
</dbReference>
<gene>
    <name evidence="8" type="ORF">BOTBODRAFT_39329</name>
</gene>
<feature type="domain" description="PPPDE" evidence="7">
    <location>
        <begin position="2"/>
        <end position="142"/>
    </location>
</feature>
<dbReference type="PANTHER" id="PTHR12378">
    <property type="entry name" value="DESUMOYLATING ISOPEPTIDASE"/>
    <property type="match status" value="1"/>
</dbReference>